<proteinExistence type="predicted"/>
<protein>
    <submittedName>
        <fullName evidence="2">Uncharacterized protein</fullName>
    </submittedName>
</protein>
<keyword evidence="1" id="KW-0472">Membrane</keyword>
<keyword evidence="3" id="KW-1185">Reference proteome</keyword>
<evidence type="ECO:0000313" key="2">
    <source>
        <dbReference type="EMBL" id="MBB5806917.1"/>
    </source>
</evidence>
<dbReference type="EMBL" id="JACHMO010000001">
    <property type="protein sequence ID" value="MBB5806917.1"/>
    <property type="molecule type" value="Genomic_DNA"/>
</dbReference>
<feature type="transmembrane region" description="Helical" evidence="1">
    <location>
        <begin position="34"/>
        <end position="56"/>
    </location>
</feature>
<reference evidence="2 3" key="1">
    <citation type="submission" date="2020-08" db="EMBL/GenBank/DDBJ databases">
        <title>Sequencing the genomes of 1000 actinobacteria strains.</title>
        <authorList>
            <person name="Klenk H.-P."/>
        </authorList>
    </citation>
    <scope>NUCLEOTIDE SEQUENCE [LARGE SCALE GENOMIC DNA]</scope>
    <source>
        <strain evidence="2 3">DSM 45486</strain>
    </source>
</reference>
<organism evidence="2 3">
    <name type="scientific">Saccharothrix ecbatanensis</name>
    <dbReference type="NCBI Taxonomy" id="1105145"/>
    <lineage>
        <taxon>Bacteria</taxon>
        <taxon>Bacillati</taxon>
        <taxon>Actinomycetota</taxon>
        <taxon>Actinomycetes</taxon>
        <taxon>Pseudonocardiales</taxon>
        <taxon>Pseudonocardiaceae</taxon>
        <taxon>Saccharothrix</taxon>
    </lineage>
</organism>
<accession>A0A7W9HR33</accession>
<evidence type="ECO:0000256" key="1">
    <source>
        <dbReference type="SAM" id="Phobius"/>
    </source>
</evidence>
<gene>
    <name evidence="2" type="ORF">F4560_006685</name>
</gene>
<dbReference type="Proteomes" id="UP000552097">
    <property type="component" value="Unassembled WGS sequence"/>
</dbReference>
<evidence type="ECO:0000313" key="3">
    <source>
        <dbReference type="Proteomes" id="UP000552097"/>
    </source>
</evidence>
<sequence length="77" mass="7852">MRERGHAGVAVPVAVPVAVCRWRCGGGGVAVAVWRWRCGGGGVAVAVAVAVCQWLGRSKRSSRRALAVGWAAGGVRG</sequence>
<dbReference type="AlphaFoldDB" id="A0A7W9HR33"/>
<name>A0A7W9HR33_9PSEU</name>
<keyword evidence="1" id="KW-0812">Transmembrane</keyword>
<comment type="caution">
    <text evidence="2">The sequence shown here is derived from an EMBL/GenBank/DDBJ whole genome shotgun (WGS) entry which is preliminary data.</text>
</comment>
<keyword evidence="1" id="KW-1133">Transmembrane helix</keyword>
<dbReference type="RefSeq" id="WP_184926832.1">
    <property type="nucleotide sequence ID" value="NZ_JACHMO010000001.1"/>
</dbReference>